<protein>
    <recommendedName>
        <fullName evidence="2">proton-translocating NAD(P)(+) transhydrogenase</fullName>
        <ecNumber evidence="2">7.1.1.1</ecNumber>
    </recommendedName>
</protein>
<dbReference type="GO" id="GO:0008750">
    <property type="term" value="F:proton-translocating NAD(P)+ transhydrogenase activity"/>
    <property type="evidence" value="ECO:0007669"/>
    <property type="project" value="UniProtKB-EC"/>
</dbReference>
<dbReference type="InterPro" id="IPR007886">
    <property type="entry name" value="AlaDH/PNT_N"/>
</dbReference>
<accession>G6XLE8</accession>
<evidence type="ECO:0000256" key="3">
    <source>
        <dbReference type="ARBA" id="ARBA00022741"/>
    </source>
</evidence>
<evidence type="ECO:0000256" key="2">
    <source>
        <dbReference type="ARBA" id="ARBA00012943"/>
    </source>
</evidence>
<keyword evidence="12" id="KW-1185">Reference proteome</keyword>
<dbReference type="STRING" id="1088869.GMO_21960"/>
<dbReference type="PANTHER" id="PTHR10160:SF19">
    <property type="entry name" value="PROTON-TRANSLOCATING NAD(P)(+) TRANSHYDROGENASE"/>
    <property type="match status" value="1"/>
</dbReference>
<dbReference type="GO" id="GO:0016491">
    <property type="term" value="F:oxidoreductase activity"/>
    <property type="evidence" value="ECO:0007669"/>
    <property type="project" value="UniProtKB-KW"/>
</dbReference>
<comment type="caution">
    <text evidence="11">The sequence shown here is derived from an EMBL/GenBank/DDBJ whole genome shotgun (WGS) entry which is preliminary data.</text>
</comment>
<dbReference type="EC" id="7.1.1.1" evidence="2"/>
<comment type="function">
    <text evidence="1">The transhydrogenation between NADH and NADP is coupled to respiration and ATP hydrolysis and functions as a proton pump across the membrane.</text>
</comment>
<keyword evidence="11" id="KW-0560">Oxidoreductase</keyword>
<evidence type="ECO:0000313" key="11">
    <source>
        <dbReference type="EMBL" id="EHH67203.1"/>
    </source>
</evidence>
<dbReference type="Gene3D" id="3.40.50.720">
    <property type="entry name" value="NAD(P)-binding Rossmann-like Domain"/>
    <property type="match status" value="2"/>
</dbReference>
<evidence type="ECO:0000259" key="9">
    <source>
        <dbReference type="SMART" id="SM01002"/>
    </source>
</evidence>
<keyword evidence="3" id="KW-0547">Nucleotide-binding</keyword>
<comment type="catalytic activity">
    <reaction evidence="7">
        <text>NAD(+) + NADPH + H(+)(in) = NADH + NADP(+) + H(+)(out)</text>
        <dbReference type="Rhea" id="RHEA:47992"/>
        <dbReference type="ChEBI" id="CHEBI:15378"/>
        <dbReference type="ChEBI" id="CHEBI:57540"/>
        <dbReference type="ChEBI" id="CHEBI:57783"/>
        <dbReference type="ChEBI" id="CHEBI:57945"/>
        <dbReference type="ChEBI" id="CHEBI:58349"/>
        <dbReference type="EC" id="7.1.1.1"/>
    </reaction>
</comment>
<dbReference type="eggNOG" id="COG3288">
    <property type="taxonomic scope" value="Bacteria"/>
</dbReference>
<dbReference type="SUPFAM" id="SSF52283">
    <property type="entry name" value="Formate/glycerate dehydrogenase catalytic domain-like"/>
    <property type="match status" value="1"/>
</dbReference>
<evidence type="ECO:0000256" key="6">
    <source>
        <dbReference type="ARBA" id="ARBA00023027"/>
    </source>
</evidence>
<dbReference type="Proteomes" id="UP000004949">
    <property type="component" value="Unassembled WGS sequence"/>
</dbReference>
<evidence type="ECO:0000313" key="12">
    <source>
        <dbReference type="Proteomes" id="UP000004949"/>
    </source>
</evidence>
<name>G6XLE8_9PROT</name>
<dbReference type="SMART" id="SM01002">
    <property type="entry name" value="AlaDh_PNT_C"/>
    <property type="match status" value="1"/>
</dbReference>
<dbReference type="InterPro" id="IPR007698">
    <property type="entry name" value="AlaDH/PNT_NAD(H)-bd"/>
</dbReference>
<sequence>MAVKIAVLKEKDEGGERRVALIPQVAGRLAGLDVSFSMENGAGLASSYPDELYKGVTLSPDRNAVVSDADIVLAVQPPALDVVGAMKPGAILISFIYGRNHPDLVKALRDRKITTFAMELVPRISRAQAMDALSSQATLAGYYSVLLGSVNMPKILPMMTTAVGSLRAAQVLVMGLGVAGLQALATAKRLGAITEGYDVRPETKEEAQSLGAKFVDTGVDATGKGGYARELTDEEKQKVRKALSDHIARSDLIVTTAAVPGKRAPRLIDAEQIKAMKPGAVIVDLGAEGGGNCEGTVTGQTVQVGPTKIIGPVNVPSMLAEQASELYSKNIMHLLQAIVTKDKGITLDFTDDVISGTCLTHDGYITNDGIRQAVDPNSPAPPAPALATPAPAAATPAASEQTPAAQPATSGKETAQ</sequence>
<reference evidence="11 12" key="1">
    <citation type="submission" date="2011-10" db="EMBL/GenBank/DDBJ databases">
        <title>Genome sequence of Gluconobacter morbifer G707, isolated from Drosophila gut.</title>
        <authorList>
            <person name="Lee W.-J."/>
            <person name="Kim E.-K."/>
        </authorList>
    </citation>
    <scope>NUCLEOTIDE SEQUENCE [LARGE SCALE GENOMIC DNA]</scope>
    <source>
        <strain evidence="11 12">G707</strain>
    </source>
</reference>
<organism evidence="11 12">
    <name type="scientific">Gluconobacter morbifer G707</name>
    <dbReference type="NCBI Taxonomy" id="1088869"/>
    <lineage>
        <taxon>Bacteria</taxon>
        <taxon>Pseudomonadati</taxon>
        <taxon>Pseudomonadota</taxon>
        <taxon>Alphaproteobacteria</taxon>
        <taxon>Acetobacterales</taxon>
        <taxon>Acetobacteraceae</taxon>
        <taxon>Gluconobacter</taxon>
    </lineage>
</organism>
<dbReference type="GO" id="GO:0005886">
    <property type="term" value="C:plasma membrane"/>
    <property type="evidence" value="ECO:0007669"/>
    <property type="project" value="TreeGrafter"/>
</dbReference>
<dbReference type="GO" id="GO:0050661">
    <property type="term" value="F:NADP binding"/>
    <property type="evidence" value="ECO:0007669"/>
    <property type="project" value="TreeGrafter"/>
</dbReference>
<dbReference type="PATRIC" id="fig|1088869.3.peg.2189"/>
<dbReference type="OrthoDB" id="9804592at2"/>
<feature type="region of interest" description="Disordered" evidence="8">
    <location>
        <begin position="370"/>
        <end position="416"/>
    </location>
</feature>
<feature type="domain" description="Alanine dehydrogenase/pyridine nucleotide transhydrogenase NAD(H)-binding" evidence="9">
    <location>
        <begin position="149"/>
        <end position="311"/>
    </location>
</feature>
<keyword evidence="6" id="KW-0520">NAD</keyword>
<evidence type="ECO:0000256" key="1">
    <source>
        <dbReference type="ARBA" id="ARBA00003943"/>
    </source>
</evidence>
<dbReference type="Pfam" id="PF01262">
    <property type="entry name" value="AlaDh_PNT_C"/>
    <property type="match status" value="1"/>
</dbReference>
<feature type="compositionally biased region" description="Low complexity" evidence="8">
    <location>
        <begin position="385"/>
        <end position="409"/>
    </location>
</feature>
<dbReference type="EMBL" id="AGQV01000010">
    <property type="protein sequence ID" value="EHH67203.1"/>
    <property type="molecule type" value="Genomic_DNA"/>
</dbReference>
<dbReference type="Pfam" id="PF05222">
    <property type="entry name" value="AlaDh_PNT_N"/>
    <property type="match status" value="1"/>
</dbReference>
<dbReference type="AlphaFoldDB" id="G6XLE8"/>
<dbReference type="RefSeq" id="WP_008852343.1">
    <property type="nucleotide sequence ID" value="NZ_AGQV01000010.1"/>
</dbReference>
<proteinExistence type="predicted"/>
<dbReference type="GO" id="GO:0006740">
    <property type="term" value="P:NADPH regeneration"/>
    <property type="evidence" value="ECO:0007669"/>
    <property type="project" value="TreeGrafter"/>
</dbReference>
<evidence type="ECO:0000259" key="10">
    <source>
        <dbReference type="SMART" id="SM01003"/>
    </source>
</evidence>
<dbReference type="CDD" id="cd05304">
    <property type="entry name" value="Rubrum_tdh"/>
    <property type="match status" value="1"/>
</dbReference>
<gene>
    <name evidence="11" type="ORF">GMO_21960</name>
</gene>
<dbReference type="SMART" id="SM01003">
    <property type="entry name" value="AlaDh_PNT_N"/>
    <property type="match status" value="1"/>
</dbReference>
<feature type="domain" description="Alanine dehydrogenase/pyridine nucleotide transhydrogenase N-terminal" evidence="10">
    <location>
        <begin position="6"/>
        <end position="140"/>
    </location>
</feature>
<keyword evidence="5" id="KW-1278">Translocase</keyword>
<keyword evidence="4" id="KW-0521">NADP</keyword>
<evidence type="ECO:0000256" key="4">
    <source>
        <dbReference type="ARBA" id="ARBA00022857"/>
    </source>
</evidence>
<dbReference type="InterPro" id="IPR036291">
    <property type="entry name" value="NAD(P)-bd_dom_sf"/>
</dbReference>
<dbReference type="PANTHER" id="PTHR10160">
    <property type="entry name" value="NAD(P) TRANSHYDROGENASE"/>
    <property type="match status" value="1"/>
</dbReference>
<evidence type="ECO:0000256" key="8">
    <source>
        <dbReference type="SAM" id="MobiDB-lite"/>
    </source>
</evidence>
<evidence type="ECO:0000256" key="5">
    <source>
        <dbReference type="ARBA" id="ARBA00022967"/>
    </source>
</evidence>
<dbReference type="SUPFAM" id="SSF51735">
    <property type="entry name" value="NAD(P)-binding Rossmann-fold domains"/>
    <property type="match status" value="1"/>
</dbReference>
<evidence type="ECO:0000256" key="7">
    <source>
        <dbReference type="ARBA" id="ARBA00048202"/>
    </source>
</evidence>